<proteinExistence type="predicted"/>
<organism evidence="2 3">
    <name type="scientific">Frankliniella occidentalis</name>
    <name type="common">Western flower thrips</name>
    <name type="synonym">Euthrips occidentalis</name>
    <dbReference type="NCBI Taxonomy" id="133901"/>
    <lineage>
        <taxon>Eukaryota</taxon>
        <taxon>Metazoa</taxon>
        <taxon>Ecdysozoa</taxon>
        <taxon>Arthropoda</taxon>
        <taxon>Hexapoda</taxon>
        <taxon>Insecta</taxon>
        <taxon>Pterygota</taxon>
        <taxon>Neoptera</taxon>
        <taxon>Paraneoptera</taxon>
        <taxon>Thysanoptera</taxon>
        <taxon>Terebrantia</taxon>
        <taxon>Thripoidea</taxon>
        <taxon>Thripidae</taxon>
        <taxon>Frankliniella</taxon>
    </lineage>
</organism>
<feature type="coiled-coil region" evidence="1">
    <location>
        <begin position="270"/>
        <end position="330"/>
    </location>
</feature>
<dbReference type="GO" id="GO:0051225">
    <property type="term" value="P:spindle assembly"/>
    <property type="evidence" value="ECO:0007669"/>
    <property type="project" value="InterPro"/>
</dbReference>
<evidence type="ECO:0000313" key="2">
    <source>
        <dbReference type="Proteomes" id="UP000504606"/>
    </source>
</evidence>
<name>A0A6J1SUF6_FRAOC</name>
<dbReference type="Pfam" id="PF14735">
    <property type="entry name" value="HAUS4"/>
    <property type="match status" value="1"/>
</dbReference>
<protein>
    <submittedName>
        <fullName evidence="3">Uncharacterized protein LOC113210609</fullName>
    </submittedName>
</protein>
<evidence type="ECO:0000256" key="1">
    <source>
        <dbReference type="SAM" id="Coils"/>
    </source>
</evidence>
<keyword evidence="1" id="KW-0175">Coiled coil</keyword>
<dbReference type="KEGG" id="foc:113210609"/>
<accession>A0A6J1SUF6</accession>
<dbReference type="GeneID" id="113210609"/>
<dbReference type="GO" id="GO:0070652">
    <property type="term" value="C:HAUS complex"/>
    <property type="evidence" value="ECO:0007669"/>
    <property type="project" value="InterPro"/>
</dbReference>
<keyword evidence="2" id="KW-1185">Reference proteome</keyword>
<dbReference type="Proteomes" id="UP000504606">
    <property type="component" value="Unplaced"/>
</dbReference>
<dbReference type="InterPro" id="IPR029327">
    <property type="entry name" value="HAUS4"/>
</dbReference>
<sequence>MDSPDAADDCGRLSLSLVSYGTDEEDVDSITAVENSSDTLIPDILTDSTQKVGHVAVTTFTDEEDLISSIASQLGLSGVTSEKLKEISFALEKMKISQQKFLQSKFILSAVLNIAKAPSKLPQQTVLRINQVINHISLMDYVSPSDLDSTDGMFGLSQNYLVEHLPIELTAVDIKNIQEAVADDIALKFQKLKEMDIKYSDIMSKFSGSGSFVNSNCIEQNSTQELLSLRQDLDHEISVNESYLMESDKILTSLAKLKIEAFDCTSSNKVKHFSEKSDVLKSEIQSLNKQIINGLYHEDQHLIDAYTHLKRNLDLAVNEAKSRLVHLQKKDAEYQKLRGTHFDRLVKEYNDLKSQIAQKEYALNTLAS</sequence>
<dbReference type="AlphaFoldDB" id="A0A6J1SUF6"/>
<reference evidence="3" key="1">
    <citation type="submission" date="2025-08" db="UniProtKB">
        <authorList>
            <consortium name="RefSeq"/>
        </authorList>
    </citation>
    <scope>IDENTIFICATION</scope>
    <source>
        <tissue evidence="3">Whole organism</tissue>
    </source>
</reference>
<evidence type="ECO:0000313" key="3">
    <source>
        <dbReference type="RefSeq" id="XP_026284508.1"/>
    </source>
</evidence>
<gene>
    <name evidence="3" type="primary">LOC113210609</name>
</gene>
<dbReference type="OrthoDB" id="8192392at2759"/>
<dbReference type="RefSeq" id="XP_026284508.1">
    <property type="nucleotide sequence ID" value="XM_026428723.2"/>
</dbReference>